<evidence type="ECO:0000256" key="1">
    <source>
        <dbReference type="ARBA" id="ARBA00022603"/>
    </source>
</evidence>
<dbReference type="PANTHER" id="PTHR46098">
    <property type="entry name" value="TRNA (CYTOSINE(38)-C(5))-METHYLTRANSFERASE"/>
    <property type="match status" value="1"/>
</dbReference>
<dbReference type="Pfam" id="PF00145">
    <property type="entry name" value="DNA_methylase"/>
    <property type="match status" value="1"/>
</dbReference>
<evidence type="ECO:0000256" key="7">
    <source>
        <dbReference type="RuleBase" id="RU000416"/>
    </source>
</evidence>
<dbReference type="CDD" id="cd00315">
    <property type="entry name" value="Cyt_C5_DNA_methylase"/>
    <property type="match status" value="1"/>
</dbReference>
<keyword evidence="3 6" id="KW-0949">S-adenosyl-L-methionine</keyword>
<sequence length="338" mass="38077">METLVSSLRTEKTKSNKALKDYKYIDLFAGIGGFHLAMNHFNAECVFASEWDESAAQVYEKNFGLIPKGDITQINEKDIPQHDILCGGFPCQAFSISGKQKGFEDTRGTLFFDIARIVKHHKPKIIFLENVKNLEKHDKGKTLKTIITTITDLGYDVYYKVLNASDYGLPQNRERIFIVCFRKDLKITHFNFPAPINKAVSLNDILETNPEAKIINRPDINIYKEAKPQLNIFGEIEISNKPIQIGIVNKGGQGERIYSPYGHACTLSAYGGGVGSKTGIYLINGVLRKLSPRECARIQGFPDWFHIDDKANRAYKQFGNSVAVNVLKEIIKEITKVL</sequence>
<evidence type="ECO:0000256" key="2">
    <source>
        <dbReference type="ARBA" id="ARBA00022679"/>
    </source>
</evidence>
<reference evidence="9 10" key="1">
    <citation type="submission" date="2017-06" db="EMBL/GenBank/DDBJ databases">
        <title>Description of Avrilella dinanensis gen. nov. sp. nov.</title>
        <authorList>
            <person name="Leyer C."/>
            <person name="Sassi M."/>
            <person name="Minet J."/>
            <person name="Kayal S."/>
            <person name="Cattoir V."/>
        </authorList>
    </citation>
    <scope>NUCLEOTIDE SEQUENCE [LARGE SCALE GENOMIC DNA]</scope>
    <source>
        <strain evidence="9 10">UR159</strain>
    </source>
</reference>
<dbReference type="AlphaFoldDB" id="A0A2M9R6U7"/>
<keyword evidence="2 6" id="KW-0808">Transferase</keyword>
<dbReference type="EMBL" id="NIPO01000001">
    <property type="protein sequence ID" value="PJR04587.1"/>
    <property type="molecule type" value="Genomic_DNA"/>
</dbReference>
<evidence type="ECO:0000256" key="4">
    <source>
        <dbReference type="ARBA" id="ARBA00022747"/>
    </source>
</evidence>
<comment type="similarity">
    <text evidence="6 7">Belongs to the class I-like SAM-binding methyltransferase superfamily. C5-methyltransferase family.</text>
</comment>
<dbReference type="OrthoDB" id="32195at2"/>
<evidence type="ECO:0000256" key="8">
    <source>
        <dbReference type="RuleBase" id="RU000417"/>
    </source>
</evidence>
<keyword evidence="10" id="KW-1185">Reference proteome</keyword>
<name>A0A2M9R6U7_9FLAO</name>
<dbReference type="PROSITE" id="PS00094">
    <property type="entry name" value="C5_MTASE_1"/>
    <property type="match status" value="1"/>
</dbReference>
<dbReference type="PANTHER" id="PTHR46098:SF1">
    <property type="entry name" value="TRNA (CYTOSINE(38)-C(5))-METHYLTRANSFERASE"/>
    <property type="match status" value="1"/>
</dbReference>
<comment type="catalytic activity">
    <reaction evidence="5 8">
        <text>a 2'-deoxycytidine in DNA + S-adenosyl-L-methionine = a 5-methyl-2'-deoxycytidine in DNA + S-adenosyl-L-homocysteine + H(+)</text>
        <dbReference type="Rhea" id="RHEA:13681"/>
        <dbReference type="Rhea" id="RHEA-COMP:11369"/>
        <dbReference type="Rhea" id="RHEA-COMP:11370"/>
        <dbReference type="ChEBI" id="CHEBI:15378"/>
        <dbReference type="ChEBI" id="CHEBI:57856"/>
        <dbReference type="ChEBI" id="CHEBI:59789"/>
        <dbReference type="ChEBI" id="CHEBI:85452"/>
        <dbReference type="ChEBI" id="CHEBI:85454"/>
        <dbReference type="EC" id="2.1.1.37"/>
    </reaction>
</comment>
<dbReference type="PRINTS" id="PR00105">
    <property type="entry name" value="C5METTRFRASE"/>
</dbReference>
<dbReference type="Gene3D" id="3.40.50.150">
    <property type="entry name" value="Vaccinia Virus protein VP39"/>
    <property type="match status" value="1"/>
</dbReference>
<comment type="caution">
    <text evidence="9">The sequence shown here is derived from an EMBL/GenBank/DDBJ whole genome shotgun (WGS) entry which is preliminary data.</text>
</comment>
<dbReference type="GO" id="GO:0003886">
    <property type="term" value="F:DNA (cytosine-5-)-methyltransferase activity"/>
    <property type="evidence" value="ECO:0007669"/>
    <property type="project" value="UniProtKB-EC"/>
</dbReference>
<proteinExistence type="inferred from homology"/>
<dbReference type="Proteomes" id="UP000231960">
    <property type="component" value="Unassembled WGS sequence"/>
</dbReference>
<dbReference type="SUPFAM" id="SSF53335">
    <property type="entry name" value="S-adenosyl-L-methionine-dependent methyltransferases"/>
    <property type="match status" value="1"/>
</dbReference>
<dbReference type="RefSeq" id="WP_100678146.1">
    <property type="nucleotide sequence ID" value="NZ_NIPO01000001.1"/>
</dbReference>
<dbReference type="InterPro" id="IPR029063">
    <property type="entry name" value="SAM-dependent_MTases_sf"/>
</dbReference>
<evidence type="ECO:0000313" key="9">
    <source>
        <dbReference type="EMBL" id="PJR04587.1"/>
    </source>
</evidence>
<dbReference type="NCBIfam" id="TIGR00675">
    <property type="entry name" value="dcm"/>
    <property type="match status" value="1"/>
</dbReference>
<dbReference type="EC" id="2.1.1.37" evidence="8"/>
<dbReference type="InterPro" id="IPR001525">
    <property type="entry name" value="C5_MeTfrase"/>
</dbReference>
<gene>
    <name evidence="9" type="ORF">CDL10_08550</name>
</gene>
<evidence type="ECO:0000256" key="3">
    <source>
        <dbReference type="ARBA" id="ARBA00022691"/>
    </source>
</evidence>
<dbReference type="Gene3D" id="3.90.120.10">
    <property type="entry name" value="DNA Methylase, subunit A, domain 2"/>
    <property type="match status" value="1"/>
</dbReference>
<evidence type="ECO:0000256" key="6">
    <source>
        <dbReference type="PROSITE-ProRule" id="PRU01016"/>
    </source>
</evidence>
<dbReference type="PROSITE" id="PS51679">
    <property type="entry name" value="SAM_MT_C5"/>
    <property type="match status" value="1"/>
</dbReference>
<keyword evidence="4" id="KW-0680">Restriction system</keyword>
<keyword evidence="1 6" id="KW-0489">Methyltransferase</keyword>
<protein>
    <recommendedName>
        <fullName evidence="8">Cytosine-specific methyltransferase</fullName>
        <ecNumber evidence="8">2.1.1.37</ecNumber>
    </recommendedName>
</protein>
<dbReference type="GO" id="GO:0032259">
    <property type="term" value="P:methylation"/>
    <property type="evidence" value="ECO:0007669"/>
    <property type="project" value="UniProtKB-KW"/>
</dbReference>
<dbReference type="InterPro" id="IPR018117">
    <property type="entry name" value="C5_DNA_meth_AS"/>
</dbReference>
<dbReference type="PROSITE" id="PS00095">
    <property type="entry name" value="C5_MTASE_2"/>
    <property type="match status" value="1"/>
</dbReference>
<dbReference type="InterPro" id="IPR050750">
    <property type="entry name" value="C5-MTase"/>
</dbReference>
<dbReference type="GO" id="GO:0009307">
    <property type="term" value="P:DNA restriction-modification system"/>
    <property type="evidence" value="ECO:0007669"/>
    <property type="project" value="UniProtKB-KW"/>
</dbReference>
<evidence type="ECO:0000256" key="5">
    <source>
        <dbReference type="ARBA" id="ARBA00047422"/>
    </source>
</evidence>
<accession>A0A2M9R6U7</accession>
<evidence type="ECO:0000313" key="10">
    <source>
        <dbReference type="Proteomes" id="UP000231960"/>
    </source>
</evidence>
<feature type="active site" evidence="6">
    <location>
        <position position="91"/>
    </location>
</feature>
<dbReference type="InterPro" id="IPR031303">
    <property type="entry name" value="C5_meth_CS"/>
</dbReference>
<organism evidence="9 10">
    <name type="scientific">Avrilella dinanensis</name>
    <dbReference type="NCBI Taxonomy" id="2008672"/>
    <lineage>
        <taxon>Bacteria</taxon>
        <taxon>Pseudomonadati</taxon>
        <taxon>Bacteroidota</taxon>
        <taxon>Flavobacteriia</taxon>
        <taxon>Flavobacteriales</taxon>
        <taxon>Flavobacteriaceae</taxon>
        <taxon>Avrilella</taxon>
    </lineage>
</organism>